<sequence>MSSCPQRNAITSSYSSTRGFPPVQRRRGPAIPQGLPQKSSKKGSEEGPPSPSAAPVVSQSKSEPDKDAEAARGQKRTRTNCSPTSDSPRPRKRRIPLLPHRRGEPLRLPSPPELGFRVTAEDVDSEEEAVLRRINSALRGETQAIGGLGVTQPSCPFPFCGIKHNSVLVLEQGDAPCCL</sequence>
<evidence type="ECO:0000313" key="2">
    <source>
        <dbReference type="EMBL" id="KAJ8775436.1"/>
    </source>
</evidence>
<dbReference type="EMBL" id="JAIQCJ010002683">
    <property type="protein sequence ID" value="KAJ8775436.1"/>
    <property type="molecule type" value="Genomic_DNA"/>
</dbReference>
<dbReference type="InterPro" id="IPR043220">
    <property type="entry name" value="POM121-like_prot_1"/>
</dbReference>
<organism evidence="2 3">
    <name type="scientific">Eschrichtius robustus</name>
    <name type="common">California gray whale</name>
    <name type="synonym">Eschrichtius gibbosus</name>
    <dbReference type="NCBI Taxonomy" id="9764"/>
    <lineage>
        <taxon>Eukaryota</taxon>
        <taxon>Metazoa</taxon>
        <taxon>Chordata</taxon>
        <taxon>Craniata</taxon>
        <taxon>Vertebrata</taxon>
        <taxon>Euteleostomi</taxon>
        <taxon>Mammalia</taxon>
        <taxon>Eutheria</taxon>
        <taxon>Laurasiatheria</taxon>
        <taxon>Artiodactyla</taxon>
        <taxon>Whippomorpha</taxon>
        <taxon>Cetacea</taxon>
        <taxon>Mysticeti</taxon>
        <taxon>Eschrichtiidae</taxon>
        <taxon>Eschrichtius</taxon>
    </lineage>
</organism>
<dbReference type="PANTHER" id="PTHR15566">
    <property type="entry name" value="POM121-LIKE"/>
    <property type="match status" value="1"/>
</dbReference>
<feature type="compositionally biased region" description="Polar residues" evidence="1">
    <location>
        <begin position="1"/>
        <end position="18"/>
    </location>
</feature>
<dbReference type="AlphaFoldDB" id="A0AB34G6Z0"/>
<protein>
    <recommendedName>
        <fullName evidence="4">POM121-like protein 1</fullName>
    </recommendedName>
</protein>
<name>A0AB34G6Z0_ESCRO</name>
<gene>
    <name evidence="2" type="ORF">J1605_016378</name>
</gene>
<dbReference type="Pfam" id="PF15229">
    <property type="entry name" value="POM121"/>
    <property type="match status" value="1"/>
</dbReference>
<evidence type="ECO:0000256" key="1">
    <source>
        <dbReference type="SAM" id="MobiDB-lite"/>
    </source>
</evidence>
<keyword evidence="3" id="KW-1185">Reference proteome</keyword>
<evidence type="ECO:0000313" key="3">
    <source>
        <dbReference type="Proteomes" id="UP001159641"/>
    </source>
</evidence>
<evidence type="ECO:0008006" key="4">
    <source>
        <dbReference type="Google" id="ProtNLM"/>
    </source>
</evidence>
<proteinExistence type="predicted"/>
<dbReference type="PANTHER" id="PTHR15566:SF4">
    <property type="entry name" value="POM121-LIKE PROTEIN 1-RELATED"/>
    <property type="match status" value="1"/>
</dbReference>
<feature type="compositionally biased region" description="Basic and acidic residues" evidence="1">
    <location>
        <begin position="62"/>
        <end position="72"/>
    </location>
</feature>
<accession>A0AB34G6Z0</accession>
<comment type="caution">
    <text evidence="2">The sequence shown here is derived from an EMBL/GenBank/DDBJ whole genome shotgun (WGS) entry which is preliminary data.</text>
</comment>
<reference evidence="2 3" key="1">
    <citation type="submission" date="2022-11" db="EMBL/GenBank/DDBJ databases">
        <title>Whole genome sequence of Eschrichtius robustus ER-17-0199.</title>
        <authorList>
            <person name="Bruniche-Olsen A."/>
            <person name="Black A.N."/>
            <person name="Fields C.J."/>
            <person name="Walden K."/>
            <person name="Dewoody J.A."/>
        </authorList>
    </citation>
    <scope>NUCLEOTIDE SEQUENCE [LARGE SCALE GENOMIC DNA]</scope>
    <source>
        <strain evidence="2">ER-17-0199</strain>
        <tissue evidence="2">Blubber</tissue>
    </source>
</reference>
<feature type="region of interest" description="Disordered" evidence="1">
    <location>
        <begin position="1"/>
        <end position="113"/>
    </location>
</feature>
<dbReference type="Proteomes" id="UP001159641">
    <property type="component" value="Unassembled WGS sequence"/>
</dbReference>